<evidence type="ECO:0000313" key="8">
    <source>
        <dbReference type="EMBL" id="XBO38816.1"/>
    </source>
</evidence>
<dbReference type="PROSITE" id="PS01306">
    <property type="entry name" value="UPF0054"/>
    <property type="match status" value="1"/>
</dbReference>
<dbReference type="PANTHER" id="PTHR46986">
    <property type="entry name" value="ENDORIBONUCLEASE YBEY, CHLOROPLASTIC"/>
    <property type="match status" value="1"/>
</dbReference>
<comment type="similarity">
    <text evidence="1 7">Belongs to the endoribonuclease YbeY family.</text>
</comment>
<comment type="function">
    <text evidence="7">Single strand-specific metallo-endoribonuclease involved in late-stage 70S ribosome quality control and in maturation of the 3' terminus of the 16S rRNA.</text>
</comment>
<keyword evidence="6 7" id="KW-0862">Zinc</keyword>
<evidence type="ECO:0000256" key="6">
    <source>
        <dbReference type="ARBA" id="ARBA00022833"/>
    </source>
</evidence>
<gene>
    <name evidence="7 8" type="primary">ybeY</name>
    <name evidence="8" type="ORF">ABEG18_24510</name>
</gene>
<dbReference type="RefSeq" id="WP_406855657.1">
    <property type="nucleotide sequence ID" value="NZ_CP157484.1"/>
</dbReference>
<dbReference type="EC" id="3.1.-.-" evidence="7"/>
<proteinExistence type="inferred from homology"/>
<keyword evidence="2 7" id="KW-0540">Nuclease</keyword>
<dbReference type="EMBL" id="CP157484">
    <property type="protein sequence ID" value="XBO38816.1"/>
    <property type="molecule type" value="Genomic_DNA"/>
</dbReference>
<dbReference type="AlphaFoldDB" id="A0AAU7JEY4"/>
<keyword evidence="7" id="KW-0698">rRNA processing</keyword>
<dbReference type="HAMAP" id="MF_00009">
    <property type="entry name" value="Endoribonucl_YbeY"/>
    <property type="match status" value="1"/>
</dbReference>
<protein>
    <recommendedName>
        <fullName evidence="7">Endoribonuclease YbeY</fullName>
        <ecNumber evidence="7">3.1.-.-</ecNumber>
    </recommendedName>
</protein>
<dbReference type="NCBIfam" id="TIGR00043">
    <property type="entry name" value="rRNA maturation RNase YbeY"/>
    <property type="match status" value="1"/>
</dbReference>
<reference evidence="8" key="1">
    <citation type="submission" date="2024-05" db="EMBL/GenBank/DDBJ databases">
        <authorList>
            <person name="Kim S."/>
            <person name="Heo J."/>
            <person name="Choi H."/>
            <person name="Choi Y."/>
            <person name="Kwon S.-W."/>
            <person name="Kim Y."/>
        </authorList>
    </citation>
    <scope>NUCLEOTIDE SEQUENCE</scope>
    <source>
        <strain evidence="8">KACC 23698</strain>
    </source>
</reference>
<dbReference type="Gene3D" id="3.40.390.30">
    <property type="entry name" value="Metalloproteases ('zincins'), catalytic domain"/>
    <property type="match status" value="1"/>
</dbReference>
<dbReference type="GO" id="GO:0005737">
    <property type="term" value="C:cytoplasm"/>
    <property type="evidence" value="ECO:0007669"/>
    <property type="project" value="UniProtKB-SubCell"/>
</dbReference>
<dbReference type="PANTHER" id="PTHR46986:SF1">
    <property type="entry name" value="ENDORIBONUCLEASE YBEY, CHLOROPLASTIC"/>
    <property type="match status" value="1"/>
</dbReference>
<dbReference type="InterPro" id="IPR002036">
    <property type="entry name" value="YbeY"/>
</dbReference>
<evidence type="ECO:0000256" key="2">
    <source>
        <dbReference type="ARBA" id="ARBA00022722"/>
    </source>
</evidence>
<organism evidence="8">
    <name type="scientific">Alsobacter sp. KACC 23698</name>
    <dbReference type="NCBI Taxonomy" id="3149229"/>
    <lineage>
        <taxon>Bacteria</taxon>
        <taxon>Pseudomonadati</taxon>
        <taxon>Pseudomonadota</taxon>
        <taxon>Alphaproteobacteria</taxon>
        <taxon>Hyphomicrobiales</taxon>
        <taxon>Alsobacteraceae</taxon>
        <taxon>Alsobacter</taxon>
    </lineage>
</organism>
<feature type="binding site" evidence="7">
    <location>
        <position position="129"/>
    </location>
    <ligand>
        <name>Zn(2+)</name>
        <dbReference type="ChEBI" id="CHEBI:29105"/>
        <note>catalytic</note>
    </ligand>
</feature>
<name>A0AAU7JEY4_9HYPH</name>
<evidence type="ECO:0000256" key="7">
    <source>
        <dbReference type="HAMAP-Rule" id="MF_00009"/>
    </source>
</evidence>
<dbReference type="InterPro" id="IPR023091">
    <property type="entry name" value="MetalPrtase_cat_dom_sf_prd"/>
</dbReference>
<evidence type="ECO:0000256" key="5">
    <source>
        <dbReference type="ARBA" id="ARBA00022801"/>
    </source>
</evidence>
<dbReference type="GO" id="GO:0004521">
    <property type="term" value="F:RNA endonuclease activity"/>
    <property type="evidence" value="ECO:0007669"/>
    <property type="project" value="UniProtKB-UniRule"/>
</dbReference>
<comment type="cofactor">
    <cofactor evidence="7">
        <name>Zn(2+)</name>
        <dbReference type="ChEBI" id="CHEBI:29105"/>
    </cofactor>
    <text evidence="7">Binds 1 zinc ion.</text>
</comment>
<keyword evidence="3 7" id="KW-0479">Metal-binding</keyword>
<dbReference type="GO" id="GO:0006364">
    <property type="term" value="P:rRNA processing"/>
    <property type="evidence" value="ECO:0007669"/>
    <property type="project" value="UniProtKB-UniRule"/>
</dbReference>
<sequence length="176" mass="19222">MSAPAQDPVALDVAEESPLWRALPEAEALAGRAVAAAARLGGVRLVPGAEVSLLLTDDAHMREINREWREKDKPTNVLSFPAVQPDKVSGSPFLGDIAVAYETLAREALDDHTTVADHFLHLVVHGFLHLLGYDHIETDDAERMERLEVEILATLGVQDPYADRPLDEETPSGRMA</sequence>
<dbReference type="SUPFAM" id="SSF55486">
    <property type="entry name" value="Metalloproteases ('zincins'), catalytic domain"/>
    <property type="match status" value="1"/>
</dbReference>
<dbReference type="Pfam" id="PF02130">
    <property type="entry name" value="YbeY"/>
    <property type="match status" value="1"/>
</dbReference>
<keyword evidence="7" id="KW-0963">Cytoplasm</keyword>
<evidence type="ECO:0000256" key="1">
    <source>
        <dbReference type="ARBA" id="ARBA00010875"/>
    </source>
</evidence>
<evidence type="ECO:0000256" key="4">
    <source>
        <dbReference type="ARBA" id="ARBA00022759"/>
    </source>
</evidence>
<dbReference type="GO" id="GO:0004222">
    <property type="term" value="F:metalloendopeptidase activity"/>
    <property type="evidence" value="ECO:0007669"/>
    <property type="project" value="InterPro"/>
</dbReference>
<dbReference type="GO" id="GO:0008270">
    <property type="term" value="F:zinc ion binding"/>
    <property type="evidence" value="ECO:0007669"/>
    <property type="project" value="UniProtKB-UniRule"/>
</dbReference>
<feature type="binding site" evidence="7">
    <location>
        <position position="135"/>
    </location>
    <ligand>
        <name>Zn(2+)</name>
        <dbReference type="ChEBI" id="CHEBI:29105"/>
        <note>catalytic</note>
    </ligand>
</feature>
<accession>A0AAU7JEY4</accession>
<feature type="binding site" evidence="7">
    <location>
        <position position="125"/>
    </location>
    <ligand>
        <name>Zn(2+)</name>
        <dbReference type="ChEBI" id="CHEBI:29105"/>
        <note>catalytic</note>
    </ligand>
</feature>
<keyword evidence="7" id="KW-0690">Ribosome biogenesis</keyword>
<evidence type="ECO:0000256" key="3">
    <source>
        <dbReference type="ARBA" id="ARBA00022723"/>
    </source>
</evidence>
<comment type="subcellular location">
    <subcellularLocation>
        <location evidence="7">Cytoplasm</location>
    </subcellularLocation>
</comment>
<keyword evidence="4 7" id="KW-0255">Endonuclease</keyword>
<dbReference type="InterPro" id="IPR020549">
    <property type="entry name" value="YbeY_CS"/>
</dbReference>
<keyword evidence="5 7" id="KW-0378">Hydrolase</keyword>